<sequence>KLFFLFILFSLSSSYLLPCKGNYDCEPYLVCARLFGVDQCTISLYSPRLKITHSGYTESVKDAPATVDMGYGGMTTGEEKGSDDSPIELKGEVPEKKLIMIGPITIEPAKKKQEEKKVTVIDDEVVQKKNEKTEEKIEMKKEQKVPMLIDHEVDPNKEIKIEVEESMDEPVKEIIKTEVMKESTRSEDEELLSVLGEKEIKWDEGVGRMCDYDYQCRVGESCTGMNEGQNPQRICEREKRGRKRQCIVHSDCIRGTRCMREGISSSFVCTKEEKEEEHTCKYDYECSYGEKCTDIDGSMTFRCRADRIFRRCRQDVDCPYGQICRHILVEKMCVTLPNYFTFSLL</sequence>
<dbReference type="OrthoDB" id="5836547at2759"/>
<evidence type="ECO:0000256" key="1">
    <source>
        <dbReference type="SAM" id="SignalP"/>
    </source>
</evidence>
<protein>
    <recommendedName>
        <fullName evidence="4">EB domain-containing protein</fullName>
    </recommendedName>
</protein>
<dbReference type="AlphaFoldDB" id="A0A8R1V4X3"/>
<organism evidence="2 3">
    <name type="scientific">Pristionchus pacificus</name>
    <name type="common">Parasitic nematode worm</name>
    <dbReference type="NCBI Taxonomy" id="54126"/>
    <lineage>
        <taxon>Eukaryota</taxon>
        <taxon>Metazoa</taxon>
        <taxon>Ecdysozoa</taxon>
        <taxon>Nematoda</taxon>
        <taxon>Chromadorea</taxon>
        <taxon>Rhabditida</taxon>
        <taxon>Rhabditina</taxon>
        <taxon>Diplogasteromorpha</taxon>
        <taxon>Diplogasteroidea</taxon>
        <taxon>Neodiplogasteridae</taxon>
        <taxon>Pristionchus</taxon>
    </lineage>
</organism>
<feature type="signal peptide" evidence="1">
    <location>
        <begin position="1"/>
        <end position="21"/>
    </location>
</feature>
<accession>A0A8R1V4X3</accession>
<dbReference type="EnsemblMetazoa" id="PPA46746.1">
    <property type="protein sequence ID" value="PPA46746.1"/>
    <property type="gene ID" value="WBGene00304525"/>
</dbReference>
<gene>
    <name evidence="2" type="primary">WBGene00304525</name>
</gene>
<evidence type="ECO:0000313" key="2">
    <source>
        <dbReference type="EnsemblMetazoa" id="PPA46746.1"/>
    </source>
</evidence>
<proteinExistence type="predicted"/>
<evidence type="ECO:0000313" key="3">
    <source>
        <dbReference type="Proteomes" id="UP000005239"/>
    </source>
</evidence>
<evidence type="ECO:0008006" key="4">
    <source>
        <dbReference type="Google" id="ProtNLM"/>
    </source>
</evidence>
<feature type="chain" id="PRO_5035816749" description="EB domain-containing protein" evidence="1">
    <location>
        <begin position="22"/>
        <end position="345"/>
    </location>
</feature>
<keyword evidence="1" id="KW-0732">Signal</keyword>
<keyword evidence="3" id="KW-1185">Reference proteome</keyword>
<name>A0A8R1V4X3_PRIPA</name>
<dbReference type="Proteomes" id="UP000005239">
    <property type="component" value="Unassembled WGS sequence"/>
</dbReference>
<reference evidence="2" key="2">
    <citation type="submission" date="2022-06" db="UniProtKB">
        <authorList>
            <consortium name="EnsemblMetazoa"/>
        </authorList>
    </citation>
    <scope>IDENTIFICATION</scope>
    <source>
        <strain evidence="2">PS312</strain>
    </source>
</reference>
<reference evidence="3" key="1">
    <citation type="journal article" date="2008" name="Nat. Genet.">
        <title>The Pristionchus pacificus genome provides a unique perspective on nematode lifestyle and parasitism.</title>
        <authorList>
            <person name="Dieterich C."/>
            <person name="Clifton S.W."/>
            <person name="Schuster L.N."/>
            <person name="Chinwalla A."/>
            <person name="Delehaunty K."/>
            <person name="Dinkelacker I."/>
            <person name="Fulton L."/>
            <person name="Fulton R."/>
            <person name="Godfrey J."/>
            <person name="Minx P."/>
            <person name="Mitreva M."/>
            <person name="Roeseler W."/>
            <person name="Tian H."/>
            <person name="Witte H."/>
            <person name="Yang S.P."/>
            <person name="Wilson R.K."/>
            <person name="Sommer R.J."/>
        </authorList>
    </citation>
    <scope>NUCLEOTIDE SEQUENCE [LARGE SCALE GENOMIC DNA]</scope>
    <source>
        <strain evidence="3">PS312</strain>
    </source>
</reference>